<gene>
    <name evidence="1" type="ORF">E2562_012223</name>
</gene>
<reference evidence="1 2" key="1">
    <citation type="submission" date="2019-11" db="EMBL/GenBank/DDBJ databases">
        <title>Whole genome sequence of Oryza granulata.</title>
        <authorList>
            <person name="Li W."/>
        </authorList>
    </citation>
    <scope>NUCLEOTIDE SEQUENCE [LARGE SCALE GENOMIC DNA]</scope>
    <source>
        <strain evidence="2">cv. Menghai</strain>
        <tissue evidence="1">Leaf</tissue>
    </source>
</reference>
<comment type="caution">
    <text evidence="1">The sequence shown here is derived from an EMBL/GenBank/DDBJ whole genome shotgun (WGS) entry which is preliminary data.</text>
</comment>
<proteinExistence type="predicted"/>
<evidence type="ECO:0000313" key="2">
    <source>
        <dbReference type="Proteomes" id="UP000479710"/>
    </source>
</evidence>
<accession>A0A6G1D2T8</accession>
<organism evidence="1 2">
    <name type="scientific">Oryza meyeriana var. granulata</name>
    <dbReference type="NCBI Taxonomy" id="110450"/>
    <lineage>
        <taxon>Eukaryota</taxon>
        <taxon>Viridiplantae</taxon>
        <taxon>Streptophyta</taxon>
        <taxon>Embryophyta</taxon>
        <taxon>Tracheophyta</taxon>
        <taxon>Spermatophyta</taxon>
        <taxon>Magnoliopsida</taxon>
        <taxon>Liliopsida</taxon>
        <taxon>Poales</taxon>
        <taxon>Poaceae</taxon>
        <taxon>BOP clade</taxon>
        <taxon>Oryzoideae</taxon>
        <taxon>Oryzeae</taxon>
        <taxon>Oryzinae</taxon>
        <taxon>Oryza</taxon>
        <taxon>Oryza meyeriana</taxon>
    </lineage>
</organism>
<dbReference type="EMBL" id="SPHZ02000007">
    <property type="protein sequence ID" value="KAF0906642.1"/>
    <property type="molecule type" value="Genomic_DNA"/>
</dbReference>
<sequence>MTHRDFARGGRTAVRCRGRVTAPCVGIVQAPCISWGSAGSRRPLPPCSGTVPRRSWHDDKWNGGKSWGRAWVRYAHRVFDELRGRNTKMGSSASSCFIGHVRGLACGVTQPWKDSGLLLVRWLEGGPAFCFLWFGGQKRAWRRL</sequence>
<name>A0A6G1D2T8_9ORYZ</name>
<keyword evidence="2" id="KW-1185">Reference proteome</keyword>
<protein>
    <submittedName>
        <fullName evidence="1">Uncharacterized protein</fullName>
    </submittedName>
</protein>
<evidence type="ECO:0000313" key="1">
    <source>
        <dbReference type="EMBL" id="KAF0906642.1"/>
    </source>
</evidence>
<dbReference type="Proteomes" id="UP000479710">
    <property type="component" value="Unassembled WGS sequence"/>
</dbReference>
<dbReference type="AlphaFoldDB" id="A0A6G1D2T8"/>